<keyword evidence="1" id="KW-0472">Membrane</keyword>
<dbReference type="RefSeq" id="WP_277583346.1">
    <property type="nucleotide sequence ID" value="NZ_JAMBPY010000004.1"/>
</dbReference>
<feature type="transmembrane region" description="Helical" evidence="1">
    <location>
        <begin position="74"/>
        <end position="94"/>
    </location>
</feature>
<keyword evidence="1" id="KW-0812">Transmembrane</keyword>
<dbReference type="EMBL" id="JAMBQA010000004">
    <property type="protein sequence ID" value="MDG0846523.1"/>
    <property type="molecule type" value="Genomic_DNA"/>
</dbReference>
<dbReference type="PANTHER" id="PTHR36435">
    <property type="entry name" value="SLR1288 PROTEIN"/>
    <property type="match status" value="1"/>
</dbReference>
<reference evidence="3" key="1">
    <citation type="submission" date="2022-05" db="EMBL/GenBank/DDBJ databases">
        <title>Comparative genomics of Staphylococcus equorum isolates.</title>
        <authorList>
            <person name="Luelf R.H."/>
        </authorList>
    </citation>
    <scope>NUCLEOTIDE SEQUENCE</scope>
    <source>
        <strain evidence="3">TMW 2.2497</strain>
    </source>
</reference>
<keyword evidence="4" id="KW-1185">Reference proteome</keyword>
<protein>
    <submittedName>
        <fullName evidence="3">CPBP family intramembrane metalloprotease</fullName>
    </submittedName>
</protein>
<feature type="transmembrane region" description="Helical" evidence="1">
    <location>
        <begin position="42"/>
        <end position="62"/>
    </location>
</feature>
<dbReference type="InterPro" id="IPR052710">
    <property type="entry name" value="CAAX_protease"/>
</dbReference>
<feature type="transmembrane region" description="Helical" evidence="1">
    <location>
        <begin position="213"/>
        <end position="235"/>
    </location>
</feature>
<dbReference type="GO" id="GO:0080120">
    <property type="term" value="P:CAAX-box protein maturation"/>
    <property type="evidence" value="ECO:0007669"/>
    <property type="project" value="UniProtKB-ARBA"/>
</dbReference>
<sequence>MKNKRKKALLFVLIITLIMALAMSTMHYIFGYNYENSEMVKVLIYFEIIMSMLSIFMYKKLFSTQKLFNIRLSFWFLPLIILIIITLVVFFINGDFTGKIPMVSLILVTTLLVGVSEEVVFRGIVLQKFLQKSGIVTAILVSAILFSLFHAVNIFGGSSIGEVINQMIGVFLGGIVYACLSINLKSFIPLIIYHCLWDFLILSNEIVSANIEVFIFILGTLEFIILIPIFLYTVIKFNKGA</sequence>
<evidence type="ECO:0000256" key="1">
    <source>
        <dbReference type="SAM" id="Phobius"/>
    </source>
</evidence>
<gene>
    <name evidence="3" type="ORF">M4L89_09840</name>
</gene>
<dbReference type="Pfam" id="PF02517">
    <property type="entry name" value="Rce1-like"/>
    <property type="match status" value="1"/>
</dbReference>
<name>A0A9X4QZE1_9STAP</name>
<keyword evidence="3" id="KW-0645">Protease</keyword>
<keyword evidence="1" id="KW-1133">Transmembrane helix</keyword>
<feature type="transmembrane region" description="Helical" evidence="1">
    <location>
        <begin position="133"/>
        <end position="151"/>
    </location>
</feature>
<dbReference type="GO" id="GO:0008237">
    <property type="term" value="F:metallopeptidase activity"/>
    <property type="evidence" value="ECO:0007669"/>
    <property type="project" value="UniProtKB-KW"/>
</dbReference>
<evidence type="ECO:0000259" key="2">
    <source>
        <dbReference type="Pfam" id="PF02517"/>
    </source>
</evidence>
<accession>A0A9X4QZE1</accession>
<organism evidence="3 4">
    <name type="scientific">Staphylococcus equorum</name>
    <dbReference type="NCBI Taxonomy" id="246432"/>
    <lineage>
        <taxon>Bacteria</taxon>
        <taxon>Bacillati</taxon>
        <taxon>Bacillota</taxon>
        <taxon>Bacilli</taxon>
        <taxon>Bacillales</taxon>
        <taxon>Staphylococcaceae</taxon>
        <taxon>Staphylococcus</taxon>
    </lineage>
</organism>
<proteinExistence type="predicted"/>
<dbReference type="Proteomes" id="UP001152422">
    <property type="component" value="Unassembled WGS sequence"/>
</dbReference>
<keyword evidence="3" id="KW-0482">Metalloprotease</keyword>
<keyword evidence="3" id="KW-0378">Hydrolase</keyword>
<dbReference type="PANTHER" id="PTHR36435:SF1">
    <property type="entry name" value="CAAX AMINO TERMINAL PROTEASE FAMILY PROTEIN"/>
    <property type="match status" value="1"/>
</dbReference>
<evidence type="ECO:0000313" key="4">
    <source>
        <dbReference type="Proteomes" id="UP001152422"/>
    </source>
</evidence>
<evidence type="ECO:0000313" key="3">
    <source>
        <dbReference type="EMBL" id="MDG0846523.1"/>
    </source>
</evidence>
<dbReference type="AlphaFoldDB" id="A0A9X4QZE1"/>
<feature type="domain" description="CAAX prenyl protease 2/Lysostaphin resistance protein A-like" evidence="2">
    <location>
        <begin position="103"/>
        <end position="200"/>
    </location>
</feature>
<feature type="transmembrane region" description="Helical" evidence="1">
    <location>
        <begin position="100"/>
        <end position="121"/>
    </location>
</feature>
<dbReference type="GO" id="GO:0004175">
    <property type="term" value="F:endopeptidase activity"/>
    <property type="evidence" value="ECO:0007669"/>
    <property type="project" value="UniProtKB-ARBA"/>
</dbReference>
<dbReference type="InterPro" id="IPR003675">
    <property type="entry name" value="Rce1/LyrA-like_dom"/>
</dbReference>
<comment type="caution">
    <text evidence="3">The sequence shown here is derived from an EMBL/GenBank/DDBJ whole genome shotgun (WGS) entry which is preliminary data.</text>
</comment>
<feature type="transmembrane region" description="Helical" evidence="1">
    <location>
        <begin position="9"/>
        <end position="30"/>
    </location>
</feature>